<accession>A0A8C4ZPA9</accession>
<dbReference type="InterPro" id="IPR046350">
    <property type="entry name" value="Cystatin_sf"/>
</dbReference>
<keyword evidence="3" id="KW-0732">Signal</keyword>
<dbReference type="PANTHER" id="PTHR46186">
    <property type="entry name" value="CYSTATIN"/>
    <property type="match status" value="1"/>
</dbReference>
<feature type="region of interest" description="Disordered" evidence="2">
    <location>
        <begin position="170"/>
        <end position="192"/>
    </location>
</feature>
<evidence type="ECO:0000313" key="5">
    <source>
        <dbReference type="Ensembl" id="ENSGMOP00000018147.2"/>
    </source>
</evidence>
<comment type="similarity">
    <text evidence="1">Belongs to the cystatin family.</text>
</comment>
<dbReference type="GeneTree" id="ENSGT00390000009872"/>
<dbReference type="AlphaFoldDB" id="A0A8C4ZPA9"/>
<evidence type="ECO:0000256" key="3">
    <source>
        <dbReference type="SAM" id="SignalP"/>
    </source>
</evidence>
<feature type="domain" description="Cystatin" evidence="4">
    <location>
        <begin position="62"/>
        <end position="168"/>
    </location>
</feature>
<sequence length="192" mass="21381">MTHWYPQRFWQPVLRIMMMGMLKRSPVWILLGLSLVLAVRGEQQTTLEPTIQEEMITAKKVSLLGGWNPRSPESEEVQAAALHAVEKFNGQSKSKKTFQLVSITSAQSQVTNVINYKLKAILGKTACLKSETNQVDKCALGHKRLACTFEVSFNPRKQVHQQVESSCHKMVSPSLPTASPPLSLPLDNASPN</sequence>
<feature type="chain" id="PRO_5034041169" evidence="3">
    <location>
        <begin position="42"/>
        <end position="192"/>
    </location>
</feature>
<dbReference type="SUPFAM" id="SSF54403">
    <property type="entry name" value="Cystatin/monellin"/>
    <property type="match status" value="1"/>
</dbReference>
<evidence type="ECO:0000256" key="1">
    <source>
        <dbReference type="ARBA" id="ARBA00009403"/>
    </source>
</evidence>
<reference evidence="5" key="1">
    <citation type="submission" date="2025-08" db="UniProtKB">
        <authorList>
            <consortium name="Ensembl"/>
        </authorList>
    </citation>
    <scope>IDENTIFICATION</scope>
</reference>
<keyword evidence="6" id="KW-1185">Reference proteome</keyword>
<dbReference type="Pfam" id="PF00031">
    <property type="entry name" value="Cystatin"/>
    <property type="match status" value="1"/>
</dbReference>
<name>A0A8C4ZPA9_GADMO</name>
<gene>
    <name evidence="5" type="primary">si:busm1-57f23.1</name>
</gene>
<dbReference type="GO" id="GO:0005737">
    <property type="term" value="C:cytoplasm"/>
    <property type="evidence" value="ECO:0007669"/>
    <property type="project" value="TreeGrafter"/>
</dbReference>
<dbReference type="OMA" id="VLRIMMM"/>
<dbReference type="GO" id="GO:0004869">
    <property type="term" value="F:cysteine-type endopeptidase inhibitor activity"/>
    <property type="evidence" value="ECO:0007669"/>
    <property type="project" value="InterPro"/>
</dbReference>
<dbReference type="Gene3D" id="3.10.450.10">
    <property type="match status" value="1"/>
</dbReference>
<dbReference type="Ensembl" id="ENSGMOT00000018594.2">
    <property type="protein sequence ID" value="ENSGMOP00000018147.2"/>
    <property type="gene ID" value="ENSGMOG00000016903.2"/>
</dbReference>
<reference evidence="5" key="2">
    <citation type="submission" date="2025-09" db="UniProtKB">
        <authorList>
            <consortium name="Ensembl"/>
        </authorList>
    </citation>
    <scope>IDENTIFICATION</scope>
</reference>
<dbReference type="GO" id="GO:0031982">
    <property type="term" value="C:vesicle"/>
    <property type="evidence" value="ECO:0007669"/>
    <property type="project" value="TreeGrafter"/>
</dbReference>
<dbReference type="SMART" id="SM00043">
    <property type="entry name" value="CY"/>
    <property type="match status" value="1"/>
</dbReference>
<protein>
    <submittedName>
        <fullName evidence="5">Si:busm1-57f23.1</fullName>
    </submittedName>
</protein>
<evidence type="ECO:0000259" key="4">
    <source>
        <dbReference type="SMART" id="SM00043"/>
    </source>
</evidence>
<dbReference type="GO" id="GO:0005615">
    <property type="term" value="C:extracellular space"/>
    <property type="evidence" value="ECO:0007669"/>
    <property type="project" value="TreeGrafter"/>
</dbReference>
<organism evidence="5 6">
    <name type="scientific">Gadus morhua</name>
    <name type="common">Atlantic cod</name>
    <dbReference type="NCBI Taxonomy" id="8049"/>
    <lineage>
        <taxon>Eukaryota</taxon>
        <taxon>Metazoa</taxon>
        <taxon>Chordata</taxon>
        <taxon>Craniata</taxon>
        <taxon>Vertebrata</taxon>
        <taxon>Euteleostomi</taxon>
        <taxon>Actinopterygii</taxon>
        <taxon>Neopterygii</taxon>
        <taxon>Teleostei</taxon>
        <taxon>Neoteleostei</taxon>
        <taxon>Acanthomorphata</taxon>
        <taxon>Zeiogadaria</taxon>
        <taxon>Gadariae</taxon>
        <taxon>Gadiformes</taxon>
        <taxon>Gadoidei</taxon>
        <taxon>Gadidae</taxon>
        <taxon>Gadus</taxon>
    </lineage>
</organism>
<proteinExistence type="inferred from homology"/>
<dbReference type="PANTHER" id="PTHR46186:SF13">
    <property type="entry name" value="SI:BUSM1-57F23.1"/>
    <property type="match status" value="1"/>
</dbReference>
<dbReference type="CDD" id="cd00042">
    <property type="entry name" value="CY"/>
    <property type="match status" value="1"/>
</dbReference>
<dbReference type="Proteomes" id="UP000694546">
    <property type="component" value="Chromosome 19"/>
</dbReference>
<dbReference type="InterPro" id="IPR000010">
    <property type="entry name" value="Cystatin_dom"/>
</dbReference>
<evidence type="ECO:0000313" key="6">
    <source>
        <dbReference type="Proteomes" id="UP000694546"/>
    </source>
</evidence>
<evidence type="ECO:0000256" key="2">
    <source>
        <dbReference type="SAM" id="MobiDB-lite"/>
    </source>
</evidence>
<feature type="signal peptide" evidence="3">
    <location>
        <begin position="1"/>
        <end position="41"/>
    </location>
</feature>